<evidence type="ECO:0000313" key="5">
    <source>
        <dbReference type="Proteomes" id="UP000320475"/>
    </source>
</evidence>
<evidence type="ECO:0000256" key="1">
    <source>
        <dbReference type="SAM" id="MobiDB-lite"/>
    </source>
</evidence>
<sequence length="134" mass="14265">MFAIHELRISRIASLLKERSPFVVNQRGIAGQIVSKVAEKTVNKGVDKAADTTATALEQGLQAVKQVAATSIPGKDAHQVDARDLGRETARATTKAAVGVVEGLGEGLRDAVFGGRDEDHKNDRESSSSDDQKK</sequence>
<comment type="caution">
    <text evidence="2">The sequence shown here is derived from an EMBL/GenBank/DDBJ whole genome shotgun (WGS) entry which is preliminary data.</text>
</comment>
<dbReference type="Proteomes" id="UP000320475">
    <property type="component" value="Unassembled WGS sequence"/>
</dbReference>
<keyword evidence="4" id="KW-1185">Reference proteome</keyword>
<dbReference type="Proteomes" id="UP000317494">
    <property type="component" value="Unassembled WGS sequence"/>
</dbReference>
<dbReference type="EMBL" id="QEAM01000024">
    <property type="protein sequence ID" value="TPX50005.1"/>
    <property type="molecule type" value="Genomic_DNA"/>
</dbReference>
<reference evidence="4 5" key="1">
    <citation type="journal article" date="2019" name="Sci. Rep.">
        <title>Comparative genomics of chytrid fungi reveal insights into the obligate biotrophic and pathogenic lifestyle of Synchytrium endobioticum.</title>
        <authorList>
            <person name="van de Vossenberg B.T.L.H."/>
            <person name="Warris S."/>
            <person name="Nguyen H.D.T."/>
            <person name="van Gent-Pelzer M.P.E."/>
            <person name="Joly D.L."/>
            <person name="van de Geest H.C."/>
            <person name="Bonants P.J.M."/>
            <person name="Smith D.S."/>
            <person name="Levesque C.A."/>
            <person name="van der Lee T.A.J."/>
        </authorList>
    </citation>
    <scope>NUCLEOTIDE SEQUENCE [LARGE SCALE GENOMIC DNA]</scope>
    <source>
        <strain evidence="2 5">LEV6574</strain>
        <strain evidence="3 4">MB42</strain>
    </source>
</reference>
<accession>A0A507DF94</accession>
<evidence type="ECO:0000313" key="2">
    <source>
        <dbReference type="EMBL" id="TPX50005.1"/>
    </source>
</evidence>
<evidence type="ECO:0000313" key="3">
    <source>
        <dbReference type="EMBL" id="TPX53891.1"/>
    </source>
</evidence>
<feature type="region of interest" description="Disordered" evidence="1">
    <location>
        <begin position="109"/>
        <end position="134"/>
    </location>
</feature>
<evidence type="ECO:0000313" key="4">
    <source>
        <dbReference type="Proteomes" id="UP000317494"/>
    </source>
</evidence>
<organism evidence="2 5">
    <name type="scientific">Synchytrium endobioticum</name>
    <dbReference type="NCBI Taxonomy" id="286115"/>
    <lineage>
        <taxon>Eukaryota</taxon>
        <taxon>Fungi</taxon>
        <taxon>Fungi incertae sedis</taxon>
        <taxon>Chytridiomycota</taxon>
        <taxon>Chytridiomycota incertae sedis</taxon>
        <taxon>Chytridiomycetes</taxon>
        <taxon>Synchytriales</taxon>
        <taxon>Synchytriaceae</taxon>
        <taxon>Synchytrium</taxon>
    </lineage>
</organism>
<protein>
    <submittedName>
        <fullName evidence="2">Uncharacterized protein</fullName>
    </submittedName>
</protein>
<proteinExistence type="predicted"/>
<gene>
    <name evidence="2" type="ORF">SeLEV6574_g01154</name>
    <name evidence="3" type="ORF">SeMB42_g00564</name>
</gene>
<dbReference type="EMBL" id="QEAN01000011">
    <property type="protein sequence ID" value="TPX53891.1"/>
    <property type="molecule type" value="Genomic_DNA"/>
</dbReference>
<dbReference type="VEuPathDB" id="FungiDB:SeMB42_g00564"/>
<name>A0A507DF94_9FUNG</name>
<dbReference type="AlphaFoldDB" id="A0A507DF94"/>
<feature type="compositionally biased region" description="Basic and acidic residues" evidence="1">
    <location>
        <begin position="115"/>
        <end position="134"/>
    </location>
</feature>